<reference evidence="1 2" key="1">
    <citation type="journal article" date="2018" name="Sci. Rep.">
        <title>Characterisation of pathogen-specific regions and novel effector candidates in Fusarium oxysporum f. sp. cepae.</title>
        <authorList>
            <person name="Armitage A.D."/>
            <person name="Taylor A."/>
            <person name="Sobczyk M.K."/>
            <person name="Baxter L."/>
            <person name="Greenfield B.P."/>
            <person name="Bates H.J."/>
            <person name="Wilson F."/>
            <person name="Jackson A.C."/>
            <person name="Ott S."/>
            <person name="Harrison R.J."/>
            <person name="Clarkson J.P."/>
        </authorList>
    </citation>
    <scope>NUCLEOTIDE SEQUENCE [LARGE SCALE GENOMIC DNA]</scope>
    <source>
        <strain evidence="1 2">FoC_Fus2</strain>
    </source>
</reference>
<organism evidence="1 2">
    <name type="scientific">Fusarium oxysporum f. sp. cepae</name>
    <dbReference type="NCBI Taxonomy" id="396571"/>
    <lineage>
        <taxon>Eukaryota</taxon>
        <taxon>Fungi</taxon>
        <taxon>Dikarya</taxon>
        <taxon>Ascomycota</taxon>
        <taxon>Pezizomycotina</taxon>
        <taxon>Sordariomycetes</taxon>
        <taxon>Hypocreomycetidae</taxon>
        <taxon>Hypocreales</taxon>
        <taxon>Nectriaceae</taxon>
        <taxon>Fusarium</taxon>
        <taxon>Fusarium oxysporum species complex</taxon>
    </lineage>
</organism>
<evidence type="ECO:0000313" key="2">
    <source>
        <dbReference type="Proteomes" id="UP000270866"/>
    </source>
</evidence>
<protein>
    <submittedName>
        <fullName evidence="1">Uncharacterized protein</fullName>
    </submittedName>
</protein>
<evidence type="ECO:0000313" key="1">
    <source>
        <dbReference type="EMBL" id="RKK10508.1"/>
    </source>
</evidence>
<sequence>MRYQGYLLEISSWESFCTEYTSNKPRCLDKIHKYIDTCSGPAILKLISAATAQKKVTLVHPAFLSTLAAEEKLKFVHPAFHPESNIHNPDLEELNIHNLDLEELNIEKLGIDDIIMDDFDICDLDIVHPLYAYMIDLDQSTLKVYEGSYKPICEYSFAELETFTEAEFIGRYYIEIGIEEGPKHKLMLAGPLYHDSHAKKAFDLNMNFEFCSTFRGHPTHLVCTRGQYCKRRRVKSIRYAKKNRIPICAHGVLDTTGGEFDMQKHLLWHPNHGSK</sequence>
<dbReference type="Proteomes" id="UP000270866">
    <property type="component" value="Unassembled WGS sequence"/>
</dbReference>
<gene>
    <name evidence="1" type="ORF">BFJ65_g14505</name>
</gene>
<dbReference type="EMBL" id="MRCU01000010">
    <property type="protein sequence ID" value="RKK10508.1"/>
    <property type="molecule type" value="Genomic_DNA"/>
</dbReference>
<proteinExistence type="predicted"/>
<comment type="caution">
    <text evidence="1">The sequence shown here is derived from an EMBL/GenBank/DDBJ whole genome shotgun (WGS) entry which is preliminary data.</text>
</comment>
<name>A0A3L6MZL5_FUSOX</name>
<dbReference type="AlphaFoldDB" id="A0A3L6MZL5"/>
<accession>A0A3L6MZL5</accession>